<name>A0A2V0P747_9CHLO</name>
<dbReference type="Proteomes" id="UP000247498">
    <property type="component" value="Unassembled WGS sequence"/>
</dbReference>
<evidence type="ECO:0000313" key="2">
    <source>
        <dbReference type="EMBL" id="GBF93017.1"/>
    </source>
</evidence>
<dbReference type="FunCoup" id="A0A2V0P747">
    <property type="interactions" value="509"/>
</dbReference>
<dbReference type="AlphaFoldDB" id="A0A2V0P747"/>
<dbReference type="InterPro" id="IPR029058">
    <property type="entry name" value="AB_hydrolase_fold"/>
</dbReference>
<dbReference type="EMBL" id="BDRX01000037">
    <property type="protein sequence ID" value="GBF93017.1"/>
    <property type="molecule type" value="Genomic_DNA"/>
</dbReference>
<dbReference type="OrthoDB" id="9988524at2759"/>
<proteinExistence type="predicted"/>
<gene>
    <name evidence="2" type="ORF">Rsub_05628</name>
</gene>
<sequence length="276" mass="28675">MAAAAAENHAEDGPEAEPVTFTNAAGLRLAGTFTRADAAPGARCVILCHGYAGTQDDMRLPDIAEACAAAGLNSLRFDFRGNGASEGTFRFAGFDGEVEDITAAKAFLERELRQRVVGLLGHSKGGDVVLLYSARHGDISRVVNVAGRFVMTEGIKERFGADIIARLEAGPVQVLANHPKRGAVRLTLTLEDVRERMAVDIAAACAAIASGARVSLLTVHGAGDRTIPPRDARLVAAAVPGSELRVVEAPGADHNFTGEPAGGELVAAAVEFLGRG</sequence>
<evidence type="ECO:0000313" key="3">
    <source>
        <dbReference type="Proteomes" id="UP000247498"/>
    </source>
</evidence>
<keyword evidence="3" id="KW-1185">Reference proteome</keyword>
<dbReference type="STRING" id="307507.A0A2V0P747"/>
<dbReference type="InterPro" id="IPR022742">
    <property type="entry name" value="Hydrolase_4"/>
</dbReference>
<dbReference type="PANTHER" id="PTHR42886">
    <property type="entry name" value="RE40534P-RELATED"/>
    <property type="match status" value="1"/>
</dbReference>
<organism evidence="2 3">
    <name type="scientific">Raphidocelis subcapitata</name>
    <dbReference type="NCBI Taxonomy" id="307507"/>
    <lineage>
        <taxon>Eukaryota</taxon>
        <taxon>Viridiplantae</taxon>
        <taxon>Chlorophyta</taxon>
        <taxon>core chlorophytes</taxon>
        <taxon>Chlorophyceae</taxon>
        <taxon>CS clade</taxon>
        <taxon>Sphaeropleales</taxon>
        <taxon>Selenastraceae</taxon>
        <taxon>Raphidocelis</taxon>
    </lineage>
</organism>
<dbReference type="InParanoid" id="A0A2V0P747"/>
<dbReference type="PANTHER" id="PTHR42886:SF53">
    <property type="entry name" value="ALPHA_BETA-HYDROLASES SUPERFAMILY PROTEIN"/>
    <property type="match status" value="1"/>
</dbReference>
<accession>A0A2V0P747</accession>
<comment type="caution">
    <text evidence="2">The sequence shown here is derived from an EMBL/GenBank/DDBJ whole genome shotgun (WGS) entry which is preliminary data.</text>
</comment>
<reference evidence="2 3" key="1">
    <citation type="journal article" date="2018" name="Sci. Rep.">
        <title>Raphidocelis subcapitata (=Pseudokirchneriella subcapitata) provides an insight into genome evolution and environmental adaptations in the Sphaeropleales.</title>
        <authorList>
            <person name="Suzuki S."/>
            <person name="Yamaguchi H."/>
            <person name="Nakajima N."/>
            <person name="Kawachi M."/>
        </authorList>
    </citation>
    <scope>NUCLEOTIDE SEQUENCE [LARGE SCALE GENOMIC DNA]</scope>
    <source>
        <strain evidence="2 3">NIES-35</strain>
    </source>
</reference>
<dbReference type="Gene3D" id="3.40.50.1820">
    <property type="entry name" value="alpha/beta hydrolase"/>
    <property type="match status" value="1"/>
</dbReference>
<feature type="domain" description="Serine aminopeptidase S33" evidence="1">
    <location>
        <begin position="43"/>
        <end position="260"/>
    </location>
</feature>
<dbReference type="Pfam" id="PF12146">
    <property type="entry name" value="Hydrolase_4"/>
    <property type="match status" value="1"/>
</dbReference>
<dbReference type="SUPFAM" id="SSF53474">
    <property type="entry name" value="alpha/beta-Hydrolases"/>
    <property type="match status" value="1"/>
</dbReference>
<evidence type="ECO:0000259" key="1">
    <source>
        <dbReference type="Pfam" id="PF12146"/>
    </source>
</evidence>
<protein>
    <recommendedName>
        <fullName evidence="1">Serine aminopeptidase S33 domain-containing protein</fullName>
    </recommendedName>
</protein>